<dbReference type="InterPro" id="IPR006593">
    <property type="entry name" value="Cyt_b561/ferric_Rdtase_TM"/>
</dbReference>
<evidence type="ECO:0000313" key="13">
    <source>
        <dbReference type="EMBL" id="EEH52784.1"/>
    </source>
</evidence>
<dbReference type="CDD" id="cd08554">
    <property type="entry name" value="Cyt_b561"/>
    <property type="match status" value="1"/>
</dbReference>
<organism evidence="14">
    <name type="scientific">Micromonas pusilla (strain CCMP1545)</name>
    <name type="common">Picoplanktonic green alga</name>
    <dbReference type="NCBI Taxonomy" id="564608"/>
    <lineage>
        <taxon>Eukaryota</taxon>
        <taxon>Viridiplantae</taxon>
        <taxon>Chlorophyta</taxon>
        <taxon>Mamiellophyceae</taxon>
        <taxon>Mamiellales</taxon>
        <taxon>Mamiellaceae</taxon>
        <taxon>Micromonas</taxon>
    </lineage>
</organism>
<dbReference type="GeneID" id="9688489"/>
<evidence type="ECO:0000256" key="2">
    <source>
        <dbReference type="ARBA" id="ARBA00004141"/>
    </source>
</evidence>
<evidence type="ECO:0000256" key="1">
    <source>
        <dbReference type="ARBA" id="ARBA00001970"/>
    </source>
</evidence>
<dbReference type="GO" id="GO:0046872">
    <property type="term" value="F:metal ion binding"/>
    <property type="evidence" value="ECO:0007669"/>
    <property type="project" value="UniProtKB-KW"/>
</dbReference>
<keyword evidence="3" id="KW-0813">Transport</keyword>
<comment type="cofactor">
    <cofactor evidence="1">
        <name>heme b</name>
        <dbReference type="ChEBI" id="CHEBI:60344"/>
    </cofactor>
</comment>
<dbReference type="EMBL" id="GG663747">
    <property type="protein sequence ID" value="EEH52784.1"/>
    <property type="molecule type" value="Genomic_DNA"/>
</dbReference>
<keyword evidence="7" id="KW-0249">Electron transport</keyword>
<dbReference type="RefSeq" id="XP_003062845.1">
    <property type="nucleotide sequence ID" value="XM_003062799.1"/>
</dbReference>
<feature type="transmembrane region" description="Helical" evidence="11">
    <location>
        <begin position="94"/>
        <end position="115"/>
    </location>
</feature>
<feature type="transmembrane region" description="Helical" evidence="11">
    <location>
        <begin position="169"/>
        <end position="187"/>
    </location>
</feature>
<dbReference type="Gene3D" id="1.20.120.1770">
    <property type="match status" value="1"/>
</dbReference>
<comment type="subcellular location">
    <subcellularLocation>
        <location evidence="2">Membrane</location>
        <topology evidence="2">Multi-pass membrane protein</topology>
    </subcellularLocation>
</comment>
<keyword evidence="5 11" id="KW-0812">Transmembrane</keyword>
<dbReference type="GO" id="GO:0016020">
    <property type="term" value="C:membrane"/>
    <property type="evidence" value="ECO:0007669"/>
    <property type="project" value="UniProtKB-SubCell"/>
</dbReference>
<evidence type="ECO:0000256" key="5">
    <source>
        <dbReference type="ARBA" id="ARBA00022692"/>
    </source>
</evidence>
<dbReference type="OMA" id="NWHPVLA"/>
<keyword evidence="6" id="KW-0479">Metal-binding</keyword>
<dbReference type="InterPro" id="IPR043205">
    <property type="entry name" value="CYB561/CYBRD1-like"/>
</dbReference>
<keyword evidence="14" id="KW-1185">Reference proteome</keyword>
<evidence type="ECO:0000256" key="4">
    <source>
        <dbReference type="ARBA" id="ARBA00022617"/>
    </source>
</evidence>
<dbReference type="OrthoDB" id="907479at2759"/>
<evidence type="ECO:0000313" key="14">
    <source>
        <dbReference type="Proteomes" id="UP000001876"/>
    </source>
</evidence>
<keyword evidence="10 11" id="KW-0472">Membrane</keyword>
<name>C1N4S8_MICPC</name>
<evidence type="ECO:0000259" key="12">
    <source>
        <dbReference type="PROSITE" id="PS50939"/>
    </source>
</evidence>
<evidence type="ECO:0000256" key="9">
    <source>
        <dbReference type="ARBA" id="ARBA00023004"/>
    </source>
</evidence>
<dbReference type="PANTHER" id="PTHR10106:SF0">
    <property type="entry name" value="LD36721P"/>
    <property type="match status" value="1"/>
</dbReference>
<feature type="transmembrane region" description="Helical" evidence="11">
    <location>
        <begin position="208"/>
        <end position="230"/>
    </location>
</feature>
<reference evidence="13 14" key="1">
    <citation type="journal article" date="2009" name="Science">
        <title>Green evolution and dynamic adaptations revealed by genomes of the marine picoeukaryotes Micromonas.</title>
        <authorList>
            <person name="Worden A.Z."/>
            <person name="Lee J.H."/>
            <person name="Mock T."/>
            <person name="Rouze P."/>
            <person name="Simmons M.P."/>
            <person name="Aerts A.L."/>
            <person name="Allen A.E."/>
            <person name="Cuvelier M.L."/>
            <person name="Derelle E."/>
            <person name="Everett M.V."/>
            <person name="Foulon E."/>
            <person name="Grimwood J."/>
            <person name="Gundlach H."/>
            <person name="Henrissat B."/>
            <person name="Napoli C."/>
            <person name="McDonald S.M."/>
            <person name="Parker M.S."/>
            <person name="Rombauts S."/>
            <person name="Salamov A."/>
            <person name="Von Dassow P."/>
            <person name="Badger J.H."/>
            <person name="Coutinho P.M."/>
            <person name="Demir E."/>
            <person name="Dubchak I."/>
            <person name="Gentemann C."/>
            <person name="Eikrem W."/>
            <person name="Gready J.E."/>
            <person name="John U."/>
            <person name="Lanier W."/>
            <person name="Lindquist E.A."/>
            <person name="Lucas S."/>
            <person name="Mayer K.F."/>
            <person name="Moreau H."/>
            <person name="Not F."/>
            <person name="Otillar R."/>
            <person name="Panaud O."/>
            <person name="Pangilinan J."/>
            <person name="Paulsen I."/>
            <person name="Piegu B."/>
            <person name="Poliakov A."/>
            <person name="Robbens S."/>
            <person name="Schmutz J."/>
            <person name="Toulza E."/>
            <person name="Wyss T."/>
            <person name="Zelensky A."/>
            <person name="Zhou K."/>
            <person name="Armbrust E.V."/>
            <person name="Bhattacharya D."/>
            <person name="Goodenough U.W."/>
            <person name="Van de Peer Y."/>
            <person name="Grigoriev I.V."/>
        </authorList>
    </citation>
    <scope>NUCLEOTIDE SEQUENCE [LARGE SCALE GENOMIC DNA]</scope>
    <source>
        <strain evidence="13 14">CCMP1545</strain>
    </source>
</reference>
<evidence type="ECO:0000256" key="6">
    <source>
        <dbReference type="ARBA" id="ARBA00022723"/>
    </source>
</evidence>
<sequence length="257" mass="26889">MPPSTPPNLDSLGAWLALLTRSSYLLFVAVLLAWFGRLAWFDRETDGAVSFNYHPLFMGLAFVVLMPEALLAYADLEERRGFGHAAAKKMHAWAHIAASVCILLGLIFVFANHSAKGIPALYSAHSWIGLTAAMCTFLQAIVGCVAYALPTLFGVGGESRARLLPAHRFAGAATLALGAAACVAGFVEKQSFTKCAPDASDKRCAALSLVNVLVLLVASTATCALGTVYARWVGGGGSGGGSDGANQGSYQTLGEDF</sequence>
<dbReference type="eggNOG" id="KOG1619">
    <property type="taxonomic scope" value="Eukaryota"/>
</dbReference>
<evidence type="ECO:0000256" key="8">
    <source>
        <dbReference type="ARBA" id="ARBA00022989"/>
    </source>
</evidence>
<feature type="domain" description="Cytochrome b561" evidence="12">
    <location>
        <begin position="16"/>
        <end position="229"/>
    </location>
</feature>
<dbReference type="KEGG" id="mpp:MICPUCDRAFT_52667"/>
<proteinExistence type="predicted"/>
<dbReference type="GO" id="GO:0016491">
    <property type="term" value="F:oxidoreductase activity"/>
    <property type="evidence" value="ECO:0007669"/>
    <property type="project" value="InterPro"/>
</dbReference>
<feature type="transmembrane region" description="Helical" evidence="11">
    <location>
        <begin position="12"/>
        <end position="35"/>
    </location>
</feature>
<keyword evidence="9" id="KW-0408">Iron</keyword>
<dbReference type="PANTHER" id="PTHR10106">
    <property type="entry name" value="CYTOCHROME B561-RELATED"/>
    <property type="match status" value="1"/>
</dbReference>
<dbReference type="Pfam" id="PF03188">
    <property type="entry name" value="Cytochrom_B561"/>
    <property type="match status" value="1"/>
</dbReference>
<feature type="transmembrane region" description="Helical" evidence="11">
    <location>
        <begin position="56"/>
        <end position="74"/>
    </location>
</feature>
<evidence type="ECO:0000256" key="3">
    <source>
        <dbReference type="ARBA" id="ARBA00022448"/>
    </source>
</evidence>
<gene>
    <name evidence="13" type="ORF">MICPUCDRAFT_52667</name>
</gene>
<keyword evidence="4" id="KW-0349">Heme</keyword>
<dbReference type="PROSITE" id="PS50939">
    <property type="entry name" value="CYTOCHROME_B561"/>
    <property type="match status" value="1"/>
</dbReference>
<dbReference type="AlphaFoldDB" id="C1N4S8"/>
<evidence type="ECO:0000256" key="10">
    <source>
        <dbReference type="ARBA" id="ARBA00023136"/>
    </source>
</evidence>
<evidence type="ECO:0000256" key="11">
    <source>
        <dbReference type="SAM" id="Phobius"/>
    </source>
</evidence>
<accession>C1N4S8</accession>
<dbReference type="Proteomes" id="UP000001876">
    <property type="component" value="Unassembled WGS sequence"/>
</dbReference>
<protein>
    <submittedName>
        <fullName evidence="13">Predicted protein</fullName>
    </submittedName>
</protein>
<dbReference type="SMART" id="SM00665">
    <property type="entry name" value="B561"/>
    <property type="match status" value="1"/>
</dbReference>
<evidence type="ECO:0000256" key="7">
    <source>
        <dbReference type="ARBA" id="ARBA00022982"/>
    </source>
</evidence>
<keyword evidence="8 11" id="KW-1133">Transmembrane helix</keyword>
<feature type="transmembrane region" description="Helical" evidence="11">
    <location>
        <begin position="127"/>
        <end position="149"/>
    </location>
</feature>